<dbReference type="PROSITE" id="PS50404">
    <property type="entry name" value="GST_NTER"/>
    <property type="match status" value="2"/>
</dbReference>
<feature type="domain" description="GST N-terminal" evidence="1">
    <location>
        <begin position="345"/>
        <end position="435"/>
    </location>
</feature>
<dbReference type="Gene3D" id="3.40.30.10">
    <property type="entry name" value="Glutaredoxin"/>
    <property type="match status" value="1"/>
</dbReference>
<feature type="domain" description="GST N-terminal" evidence="1">
    <location>
        <begin position="5"/>
        <end position="84"/>
    </location>
</feature>
<dbReference type="Proteomes" id="UP000799424">
    <property type="component" value="Unassembled WGS sequence"/>
</dbReference>
<dbReference type="InterPro" id="IPR036249">
    <property type="entry name" value="Thioredoxin-like_sf"/>
</dbReference>
<dbReference type="AlphaFoldDB" id="A0A6A6ZG54"/>
<dbReference type="PANTHER" id="PTHR42673:SF4">
    <property type="entry name" value="MALEYLACETOACETATE ISOMERASE"/>
    <property type="match status" value="1"/>
</dbReference>
<dbReference type="PANTHER" id="PTHR42673">
    <property type="entry name" value="MALEYLACETOACETATE ISOMERASE"/>
    <property type="match status" value="1"/>
</dbReference>
<dbReference type="Gene3D" id="1.20.1050.10">
    <property type="match status" value="2"/>
</dbReference>
<gene>
    <name evidence="2" type="ORF">CC86DRAFT_374788</name>
</gene>
<sequence>MAPAEKPILFHYPPSIYSQRVLWYLWLRGISYDECIQPPVMPRPDLAAIGVGYRKMPILNIGKDVYCDSRLIISKLEEAFPGSNLTPSTPAQVGVQKLLENYTIDGGVFANAVKLIPYWTDSSLLKNKEFLDDRQKMMGGRRMTKEAMETGRPDGLHHIQQVFDLMETTFLADGRDWILGSKEPTVADIDAVWPLEWMTVDRHMKECLPEAHINDRKYPKVYAWVRRFMSVIEEKKKASAKPSALDGKAMMSRILSATSSLTDIGFAENESSDVKQGERVEIFPSDYGQMGKSVGTLVGLSTREAVIQNDKGLYLHFPRWNFAIRKVTPSFNLPPPTTSGRKAISKMRLMYHPMSPFARKVVMLAHELGLAQHIALQKVVICPVPYPGWSDNNEDVSVYNPMTKIPCLISDDVPGGIFDSDVICEYLEDLASVSRKKDTRYWQLHTLHACADGILDAAVLITYEVRIRKERGIFFEDWMKGQQQKIVRGLDVLESAVKDGVLPYPGDNPASADEVVIAVAAAVTGNAEYLGIDRKNGRPNLETWLKRWEQRESFISTPPTKDWVVAAEVKSASKI</sequence>
<dbReference type="InterPro" id="IPR036282">
    <property type="entry name" value="Glutathione-S-Trfase_C_sf"/>
</dbReference>
<dbReference type="Gene3D" id="3.40.30.110">
    <property type="match status" value="2"/>
</dbReference>
<dbReference type="SUPFAM" id="SSF47616">
    <property type="entry name" value="GST C-terminal domain-like"/>
    <property type="match status" value="2"/>
</dbReference>
<dbReference type="EMBL" id="MU006242">
    <property type="protein sequence ID" value="KAF2820091.1"/>
    <property type="molecule type" value="Genomic_DNA"/>
</dbReference>
<dbReference type="CDD" id="cd00570">
    <property type="entry name" value="GST_N_family"/>
    <property type="match status" value="1"/>
</dbReference>
<dbReference type="SUPFAM" id="SSF52833">
    <property type="entry name" value="Thioredoxin-like"/>
    <property type="match status" value="2"/>
</dbReference>
<organism evidence="2 3">
    <name type="scientific">Ophiobolus disseminans</name>
    <dbReference type="NCBI Taxonomy" id="1469910"/>
    <lineage>
        <taxon>Eukaryota</taxon>
        <taxon>Fungi</taxon>
        <taxon>Dikarya</taxon>
        <taxon>Ascomycota</taxon>
        <taxon>Pezizomycotina</taxon>
        <taxon>Dothideomycetes</taxon>
        <taxon>Pleosporomycetidae</taxon>
        <taxon>Pleosporales</taxon>
        <taxon>Pleosporineae</taxon>
        <taxon>Phaeosphaeriaceae</taxon>
        <taxon>Ophiobolus</taxon>
    </lineage>
</organism>
<dbReference type="GO" id="GO:0016034">
    <property type="term" value="F:maleylacetoacetate isomerase activity"/>
    <property type="evidence" value="ECO:0007669"/>
    <property type="project" value="TreeGrafter"/>
</dbReference>
<keyword evidence="3" id="KW-1185">Reference proteome</keyword>
<dbReference type="OrthoDB" id="202840at2759"/>
<dbReference type="Pfam" id="PF25907">
    <property type="entry name" value="DUF7962"/>
    <property type="match status" value="1"/>
</dbReference>
<dbReference type="GO" id="GO:0006559">
    <property type="term" value="P:L-phenylalanine catabolic process"/>
    <property type="evidence" value="ECO:0007669"/>
    <property type="project" value="TreeGrafter"/>
</dbReference>
<dbReference type="Pfam" id="PF13409">
    <property type="entry name" value="GST_N_2"/>
    <property type="match status" value="1"/>
</dbReference>
<dbReference type="GO" id="GO:0006749">
    <property type="term" value="P:glutathione metabolic process"/>
    <property type="evidence" value="ECO:0007669"/>
    <property type="project" value="TreeGrafter"/>
</dbReference>
<name>A0A6A6ZG54_9PLEO</name>
<evidence type="ECO:0000313" key="2">
    <source>
        <dbReference type="EMBL" id="KAF2820091.1"/>
    </source>
</evidence>
<dbReference type="Pfam" id="PF13417">
    <property type="entry name" value="GST_N_3"/>
    <property type="match status" value="1"/>
</dbReference>
<evidence type="ECO:0000313" key="3">
    <source>
        <dbReference type="Proteomes" id="UP000799424"/>
    </source>
</evidence>
<protein>
    <recommendedName>
        <fullName evidence="1">GST N-terminal domain-containing protein</fullName>
    </recommendedName>
</protein>
<accession>A0A6A6ZG54</accession>
<dbReference type="InterPro" id="IPR058268">
    <property type="entry name" value="DUF7962"/>
</dbReference>
<proteinExistence type="predicted"/>
<evidence type="ECO:0000259" key="1">
    <source>
        <dbReference type="PROSITE" id="PS50404"/>
    </source>
</evidence>
<dbReference type="InterPro" id="IPR004045">
    <property type="entry name" value="Glutathione_S-Trfase_N"/>
</dbReference>
<dbReference type="GO" id="GO:0004364">
    <property type="term" value="F:glutathione transferase activity"/>
    <property type="evidence" value="ECO:0007669"/>
    <property type="project" value="TreeGrafter"/>
</dbReference>
<reference evidence="2" key="1">
    <citation type="journal article" date="2020" name="Stud. Mycol.">
        <title>101 Dothideomycetes genomes: a test case for predicting lifestyles and emergence of pathogens.</title>
        <authorList>
            <person name="Haridas S."/>
            <person name="Albert R."/>
            <person name="Binder M."/>
            <person name="Bloem J."/>
            <person name="Labutti K."/>
            <person name="Salamov A."/>
            <person name="Andreopoulos B."/>
            <person name="Baker S."/>
            <person name="Barry K."/>
            <person name="Bills G."/>
            <person name="Bluhm B."/>
            <person name="Cannon C."/>
            <person name="Castanera R."/>
            <person name="Culley D."/>
            <person name="Daum C."/>
            <person name="Ezra D."/>
            <person name="Gonzalez J."/>
            <person name="Henrissat B."/>
            <person name="Kuo A."/>
            <person name="Liang C."/>
            <person name="Lipzen A."/>
            <person name="Lutzoni F."/>
            <person name="Magnuson J."/>
            <person name="Mondo S."/>
            <person name="Nolan M."/>
            <person name="Ohm R."/>
            <person name="Pangilinan J."/>
            <person name="Park H.-J."/>
            <person name="Ramirez L."/>
            <person name="Alfaro M."/>
            <person name="Sun H."/>
            <person name="Tritt A."/>
            <person name="Yoshinaga Y."/>
            <person name="Zwiers L.-H."/>
            <person name="Turgeon B."/>
            <person name="Goodwin S."/>
            <person name="Spatafora J."/>
            <person name="Crous P."/>
            <person name="Grigoriev I."/>
        </authorList>
    </citation>
    <scope>NUCLEOTIDE SEQUENCE</scope>
    <source>
        <strain evidence="2">CBS 113818</strain>
    </source>
</reference>